<dbReference type="Proteomes" id="UP000773469">
    <property type="component" value="Unassembled WGS sequence"/>
</dbReference>
<keyword evidence="1" id="KW-0472">Membrane</keyword>
<name>A0A1E5IQF0_SHECO</name>
<feature type="transmembrane region" description="Helical" evidence="1">
    <location>
        <begin position="77"/>
        <end position="95"/>
    </location>
</feature>
<evidence type="ECO:0000313" key="4">
    <source>
        <dbReference type="Proteomes" id="UP000095230"/>
    </source>
</evidence>
<proteinExistence type="predicted"/>
<dbReference type="InterPro" id="IPR009305">
    <property type="entry name" value="Mpo1-like"/>
</dbReference>
<dbReference type="GO" id="GO:0016020">
    <property type="term" value="C:membrane"/>
    <property type="evidence" value="ECO:0007669"/>
    <property type="project" value="GOC"/>
</dbReference>
<keyword evidence="1" id="KW-1133">Transmembrane helix</keyword>
<evidence type="ECO:0000256" key="1">
    <source>
        <dbReference type="SAM" id="Phobius"/>
    </source>
</evidence>
<feature type="transmembrane region" description="Helical" evidence="1">
    <location>
        <begin position="133"/>
        <end position="151"/>
    </location>
</feature>
<evidence type="ECO:0000313" key="5">
    <source>
        <dbReference type="Proteomes" id="UP000773469"/>
    </source>
</evidence>
<dbReference type="PANTHER" id="PTHR28026:SF9">
    <property type="entry name" value="2-HYDROXY-PALMITIC ACID DIOXYGENASE MPO1"/>
    <property type="match status" value="1"/>
</dbReference>
<sequence length="179" mass="19953">MKSAVEQLSTYKSVHLNPTNIKTHFVGIPLIIWSAFVMLNTIPISFLKLDDPTLVLNVAGVFAIGVLIYYAKLHLKLAVGLALFILPVLYTSYLVSQMEPAWLIAVSVFVIGWVFQLIGHKYEKAKPAFVDDLNQLLIGPFFLMAELYFMLGLEKGLDKTITPLAITKRRAIEASKKSA</sequence>
<feature type="transmembrane region" description="Helical" evidence="1">
    <location>
        <begin position="25"/>
        <end position="47"/>
    </location>
</feature>
<dbReference type="OrthoDB" id="5515308at2"/>
<dbReference type="GO" id="GO:0046521">
    <property type="term" value="P:sphingoid catabolic process"/>
    <property type="evidence" value="ECO:0007669"/>
    <property type="project" value="TreeGrafter"/>
</dbReference>
<keyword evidence="1" id="KW-0812">Transmembrane</keyword>
<evidence type="ECO:0000313" key="3">
    <source>
        <dbReference type="EMBL" id="OEG72794.1"/>
    </source>
</evidence>
<dbReference type="EMBL" id="MCBT01000046">
    <property type="protein sequence ID" value="OEG72794.1"/>
    <property type="molecule type" value="Genomic_DNA"/>
</dbReference>
<reference evidence="2 5" key="2">
    <citation type="submission" date="2021-05" db="EMBL/GenBank/DDBJ databases">
        <title>Molecular characterization for Shewanella algae harboring chromosomal blaOXA-55-like strains isolated from clinical and environment sample.</title>
        <authorList>
            <person name="Ohama Y."/>
            <person name="Aoki K."/>
            <person name="Harada S."/>
            <person name="Moriya K."/>
            <person name="Ishii Y."/>
            <person name="Tateda K."/>
        </authorList>
    </citation>
    <scope>NUCLEOTIDE SEQUENCE [LARGE SCALE GENOMIC DNA]</scope>
    <source>
        <strain evidence="2 5">MBTL60-118</strain>
    </source>
</reference>
<dbReference type="PANTHER" id="PTHR28026">
    <property type="entry name" value="DUF962 DOMAIN PROTEIN (AFU_ORTHOLOGUE AFUA_8G05310)"/>
    <property type="match status" value="1"/>
</dbReference>
<dbReference type="AlphaFoldDB" id="A0A1E5IQF0"/>
<dbReference type="RefSeq" id="WP_028762749.1">
    <property type="nucleotide sequence ID" value="NZ_BPEU01000016.1"/>
</dbReference>
<reference evidence="3 4" key="1">
    <citation type="submission" date="2016-07" db="EMBL/GenBank/DDBJ databases">
        <title>Whole-genome of two Shewanella species isolated from a digestive organ of sea cucumber Apostichopus japonicus Selenka 1867.</title>
        <authorList>
            <person name="Hong H.-H."/>
            <person name="Choi H."/>
            <person name="Cheon S."/>
            <person name="Oh J.-S."/>
            <person name="Lee H.-G."/>
            <person name="Park C."/>
        </authorList>
    </citation>
    <scope>NUCLEOTIDE SEQUENCE [LARGE SCALE GENOMIC DNA]</scope>
    <source>
        <strain evidence="3 4">CSB03KR</strain>
    </source>
</reference>
<feature type="transmembrane region" description="Helical" evidence="1">
    <location>
        <begin position="102"/>
        <end position="118"/>
    </location>
</feature>
<feature type="transmembrane region" description="Helical" evidence="1">
    <location>
        <begin position="54"/>
        <end position="71"/>
    </location>
</feature>
<protein>
    <recommendedName>
        <fullName evidence="6">DUF962 domain-containing protein</fullName>
    </recommendedName>
</protein>
<evidence type="ECO:0008006" key="6">
    <source>
        <dbReference type="Google" id="ProtNLM"/>
    </source>
</evidence>
<comment type="caution">
    <text evidence="3">The sequence shown here is derived from an EMBL/GenBank/DDBJ whole genome shotgun (WGS) entry which is preliminary data.</text>
</comment>
<keyword evidence="5" id="KW-1185">Reference proteome</keyword>
<evidence type="ECO:0000313" key="2">
    <source>
        <dbReference type="EMBL" id="GIU41787.1"/>
    </source>
</evidence>
<accession>A0A1E5IQF0</accession>
<dbReference type="Pfam" id="PF06127">
    <property type="entry name" value="Mpo1-like"/>
    <property type="match status" value="1"/>
</dbReference>
<dbReference type="Proteomes" id="UP000095230">
    <property type="component" value="Unassembled WGS sequence"/>
</dbReference>
<organism evidence="3 4">
    <name type="scientific">Shewanella colwelliana</name>
    <name type="common">Alteromonas colwelliana</name>
    <dbReference type="NCBI Taxonomy" id="23"/>
    <lineage>
        <taxon>Bacteria</taxon>
        <taxon>Pseudomonadati</taxon>
        <taxon>Pseudomonadota</taxon>
        <taxon>Gammaproteobacteria</taxon>
        <taxon>Alteromonadales</taxon>
        <taxon>Shewanellaceae</taxon>
        <taxon>Shewanella</taxon>
    </lineage>
</organism>
<gene>
    <name evidence="3" type="ORF">BEL05_11015</name>
    <name evidence="2" type="ORF">TUM3794_23560</name>
</gene>
<dbReference type="EMBL" id="BPEU01000016">
    <property type="protein sequence ID" value="GIU41787.1"/>
    <property type="molecule type" value="Genomic_DNA"/>
</dbReference>